<evidence type="ECO:0000256" key="8">
    <source>
        <dbReference type="SAM" id="Phobius"/>
    </source>
</evidence>
<dbReference type="AlphaFoldDB" id="A0A6G9APJ6"/>
<feature type="transmembrane region" description="Helical" evidence="8">
    <location>
        <begin position="481"/>
        <end position="500"/>
    </location>
</feature>
<dbReference type="KEGG" id="spib:G8759_17755"/>
<dbReference type="GO" id="GO:0042121">
    <property type="term" value="P:alginic acid biosynthetic process"/>
    <property type="evidence" value="ECO:0007669"/>
    <property type="project" value="InterPro"/>
</dbReference>
<dbReference type="Proteomes" id="UP000501802">
    <property type="component" value="Chromosome"/>
</dbReference>
<keyword evidence="6 7" id="KW-0472">Membrane</keyword>
<reference evidence="9 10" key="1">
    <citation type="submission" date="2020-03" db="EMBL/GenBank/DDBJ databases">
        <authorList>
            <person name="Kim M.K."/>
        </authorList>
    </citation>
    <scope>NUCLEOTIDE SEQUENCE [LARGE SCALE GENOMIC DNA]</scope>
    <source>
        <strain evidence="9 10">BT328</strain>
    </source>
</reference>
<evidence type="ECO:0000313" key="10">
    <source>
        <dbReference type="Proteomes" id="UP000501802"/>
    </source>
</evidence>
<dbReference type="GO" id="GO:0005886">
    <property type="term" value="C:plasma membrane"/>
    <property type="evidence" value="ECO:0007669"/>
    <property type="project" value="UniProtKB-SubCell"/>
</dbReference>
<dbReference type="PIRSF" id="PIRSF500217">
    <property type="entry name" value="AlgI"/>
    <property type="match status" value="1"/>
</dbReference>
<comment type="similarity">
    <text evidence="2 7">Belongs to the membrane-bound acyltransferase family.</text>
</comment>
<feature type="transmembrane region" description="Helical" evidence="8">
    <location>
        <begin position="74"/>
        <end position="93"/>
    </location>
</feature>
<evidence type="ECO:0000256" key="7">
    <source>
        <dbReference type="PIRNR" id="PIRNR016636"/>
    </source>
</evidence>
<dbReference type="Pfam" id="PF03062">
    <property type="entry name" value="MBOAT"/>
    <property type="match status" value="1"/>
</dbReference>
<keyword evidence="10" id="KW-1185">Reference proteome</keyword>
<dbReference type="PANTHER" id="PTHR13285">
    <property type="entry name" value="ACYLTRANSFERASE"/>
    <property type="match status" value="1"/>
</dbReference>
<dbReference type="GO" id="GO:0016746">
    <property type="term" value="F:acyltransferase activity"/>
    <property type="evidence" value="ECO:0007669"/>
    <property type="project" value="UniProtKB-KW"/>
</dbReference>
<evidence type="ECO:0000256" key="3">
    <source>
        <dbReference type="ARBA" id="ARBA00022475"/>
    </source>
</evidence>
<protein>
    <submittedName>
        <fullName evidence="9">MBOAT family protein</fullName>
    </submittedName>
</protein>
<keyword evidence="3 7" id="KW-1003">Cell membrane</keyword>
<dbReference type="PIRSF" id="PIRSF016636">
    <property type="entry name" value="AlgI_DltB"/>
    <property type="match status" value="1"/>
</dbReference>
<comment type="subcellular location">
    <subcellularLocation>
        <location evidence="1">Cell membrane</location>
        <topology evidence="1">Multi-pass membrane protein</topology>
    </subcellularLocation>
</comment>
<keyword evidence="7" id="KW-0012">Acyltransferase</keyword>
<accession>A0A6G9APJ6</accession>
<dbReference type="InterPro" id="IPR028362">
    <property type="entry name" value="AlgI"/>
</dbReference>
<feature type="transmembrane region" description="Helical" evidence="8">
    <location>
        <begin position="362"/>
        <end position="380"/>
    </location>
</feature>
<organism evidence="9 10">
    <name type="scientific">Spirosoma aureum</name>
    <dbReference type="NCBI Taxonomy" id="2692134"/>
    <lineage>
        <taxon>Bacteria</taxon>
        <taxon>Pseudomonadati</taxon>
        <taxon>Bacteroidota</taxon>
        <taxon>Cytophagia</taxon>
        <taxon>Cytophagales</taxon>
        <taxon>Cytophagaceae</taxon>
        <taxon>Spirosoma</taxon>
    </lineage>
</organism>
<evidence type="ECO:0000313" key="9">
    <source>
        <dbReference type="EMBL" id="QIP14330.1"/>
    </source>
</evidence>
<feature type="transmembrane region" description="Helical" evidence="8">
    <location>
        <begin position="6"/>
        <end position="22"/>
    </location>
</feature>
<dbReference type="RefSeq" id="WP_167210257.1">
    <property type="nucleotide sequence ID" value="NZ_CP050063.1"/>
</dbReference>
<keyword evidence="5 8" id="KW-1133">Transmembrane helix</keyword>
<dbReference type="EMBL" id="CP050063">
    <property type="protein sequence ID" value="QIP14330.1"/>
    <property type="molecule type" value="Genomic_DNA"/>
</dbReference>
<feature type="transmembrane region" description="Helical" evidence="8">
    <location>
        <begin position="401"/>
        <end position="422"/>
    </location>
</feature>
<feature type="transmembrane region" description="Helical" evidence="8">
    <location>
        <begin position="334"/>
        <end position="350"/>
    </location>
</feature>
<evidence type="ECO:0000256" key="4">
    <source>
        <dbReference type="ARBA" id="ARBA00022692"/>
    </source>
</evidence>
<evidence type="ECO:0000256" key="6">
    <source>
        <dbReference type="ARBA" id="ARBA00023136"/>
    </source>
</evidence>
<feature type="transmembrane region" description="Helical" evidence="8">
    <location>
        <begin position="29"/>
        <end position="54"/>
    </location>
</feature>
<dbReference type="InterPro" id="IPR004299">
    <property type="entry name" value="MBOAT_fam"/>
</dbReference>
<evidence type="ECO:0000256" key="5">
    <source>
        <dbReference type="ARBA" id="ARBA00022989"/>
    </source>
</evidence>
<proteinExistence type="inferred from homology"/>
<gene>
    <name evidence="9" type="ORF">G8759_17755</name>
</gene>
<evidence type="ECO:0000256" key="1">
    <source>
        <dbReference type="ARBA" id="ARBA00004651"/>
    </source>
</evidence>
<dbReference type="PANTHER" id="PTHR13285:SF18">
    <property type="entry name" value="PROTEIN-CYSTEINE N-PALMITOYLTRANSFERASE RASP"/>
    <property type="match status" value="1"/>
</dbReference>
<dbReference type="InterPro" id="IPR051085">
    <property type="entry name" value="MB_O-acyltransferase"/>
</dbReference>
<keyword evidence="4 8" id="KW-0812">Transmembrane</keyword>
<dbReference type="InterPro" id="IPR024194">
    <property type="entry name" value="Ac/AlaTfrase_AlgI/DltB"/>
</dbReference>
<keyword evidence="7" id="KW-0808">Transferase</keyword>
<evidence type="ECO:0000256" key="2">
    <source>
        <dbReference type="ARBA" id="ARBA00010323"/>
    </source>
</evidence>
<name>A0A6G9APJ6_9BACT</name>
<sequence length="510" mass="59150">MLFNSLQFLLFFIVVTLTYFGLKWQGRWMLLLVASCYFYMVFRPAYILILFATIVIDYIAGIWIEKTPGKARKWLLIVSLVTNIGILAFFKYLGFFTENITWLFEQLHMPEVADRVFSIGNRLFVKVLRLFGETGVSSFKENMSILPVGLSFHTFQAMSYTIEVYRGNHKAERHFGIYALYVMFYPQLVAGPIERPQNVLWQFHKQFPFDAENVKAGLMQMAFGFFKKVVIADRLAMLVDYAYGNPSSHNGLTLLAATFFYTIQIYCDFSGYSDIAIGAARVMGFTLMENFRTPYIAQSISEFWRRWHISLSTWFRDYLYIPLGGNRKGEFRQYLNMLIVFLASGLWHGPNWTYVIWGGLNGFYQVLAVLLDKLLARLGFSSTPPRMVTSPANDTQTNRSPVRVVINVLTTFVLIMLTWVFFRARSVGDAFVILSRIATLSPSDPIDSPMNATEMWFSMALIVFLLIKEYFYLYIPTRNTFRFAVLFVLITFVTYLFGVFSSNQFIYFQF</sequence>
<feature type="transmembrane region" description="Helical" evidence="8">
    <location>
        <begin position="455"/>
        <end position="474"/>
    </location>
</feature>